<dbReference type="PIRSF" id="PIRSF004930">
    <property type="entry name" value="Tln_factor_SUA5"/>
    <property type="match status" value="1"/>
</dbReference>
<dbReference type="Pfam" id="PF01300">
    <property type="entry name" value="Sua5_yciO_yrdC"/>
    <property type="match status" value="1"/>
</dbReference>
<evidence type="ECO:0000256" key="6">
    <source>
        <dbReference type="ARBA" id="ARBA00022679"/>
    </source>
</evidence>
<dbReference type="InterPro" id="IPR006070">
    <property type="entry name" value="Sua5-like_dom"/>
</dbReference>
<reference evidence="16" key="1">
    <citation type="submission" date="2020-10" db="EMBL/GenBank/DDBJ databases">
        <authorList>
            <person name="Gilroy R."/>
        </authorList>
    </citation>
    <scope>NUCLEOTIDE SEQUENCE</scope>
    <source>
        <strain evidence="16">ChiSjej4B22-9803</strain>
    </source>
</reference>
<dbReference type="SUPFAM" id="SSF55821">
    <property type="entry name" value="YrdC/RibB"/>
    <property type="match status" value="1"/>
</dbReference>
<evidence type="ECO:0000256" key="9">
    <source>
        <dbReference type="ARBA" id="ARBA00022741"/>
    </source>
</evidence>
<dbReference type="InterPro" id="IPR017945">
    <property type="entry name" value="DHBP_synth_RibB-like_a/b_dom"/>
</dbReference>
<dbReference type="InterPro" id="IPR010923">
    <property type="entry name" value="T(6)A37_SUA5"/>
</dbReference>
<organism evidence="16 17">
    <name type="scientific">Candidatus Avimonoglobus intestinipullorum</name>
    <dbReference type="NCBI Taxonomy" id="2840699"/>
    <lineage>
        <taxon>Bacteria</taxon>
        <taxon>Bacillati</taxon>
        <taxon>Bacillota</taxon>
        <taxon>Clostridia</taxon>
        <taxon>Eubacteriales</taxon>
        <taxon>Candidatus Avimonoglobus</taxon>
    </lineage>
</organism>
<evidence type="ECO:0000256" key="10">
    <source>
        <dbReference type="ARBA" id="ARBA00022840"/>
    </source>
</evidence>
<feature type="binding site" evidence="14">
    <location>
        <position position="143"/>
    </location>
    <ligand>
        <name>L-threonine</name>
        <dbReference type="ChEBI" id="CHEBI:57926"/>
    </ligand>
</feature>
<evidence type="ECO:0000256" key="11">
    <source>
        <dbReference type="ARBA" id="ARBA00029774"/>
    </source>
</evidence>
<dbReference type="Pfam" id="PF03481">
    <property type="entry name" value="Sua5_C"/>
    <property type="match status" value="1"/>
</dbReference>
<dbReference type="GO" id="GO:0008033">
    <property type="term" value="P:tRNA processing"/>
    <property type="evidence" value="ECO:0007669"/>
    <property type="project" value="UniProtKB-KW"/>
</dbReference>
<comment type="catalytic activity">
    <reaction evidence="12 13">
        <text>L-threonine + hydrogencarbonate + ATP = L-threonylcarbamoyladenylate + diphosphate + H2O</text>
        <dbReference type="Rhea" id="RHEA:36407"/>
        <dbReference type="ChEBI" id="CHEBI:15377"/>
        <dbReference type="ChEBI" id="CHEBI:17544"/>
        <dbReference type="ChEBI" id="CHEBI:30616"/>
        <dbReference type="ChEBI" id="CHEBI:33019"/>
        <dbReference type="ChEBI" id="CHEBI:57926"/>
        <dbReference type="ChEBI" id="CHEBI:73682"/>
        <dbReference type="EC" id="2.7.7.87"/>
    </reaction>
</comment>
<evidence type="ECO:0000256" key="12">
    <source>
        <dbReference type="ARBA" id="ARBA00048366"/>
    </source>
</evidence>
<evidence type="ECO:0000256" key="8">
    <source>
        <dbReference type="ARBA" id="ARBA00022695"/>
    </source>
</evidence>
<name>A0A9D1LWE0_9FIRM</name>
<reference evidence="16" key="2">
    <citation type="journal article" date="2021" name="PeerJ">
        <title>Extensive microbial diversity within the chicken gut microbiome revealed by metagenomics and culture.</title>
        <authorList>
            <person name="Gilroy R."/>
            <person name="Ravi A."/>
            <person name="Getino M."/>
            <person name="Pursley I."/>
            <person name="Horton D.L."/>
            <person name="Alikhan N.F."/>
            <person name="Baker D."/>
            <person name="Gharbi K."/>
            <person name="Hall N."/>
            <person name="Watson M."/>
            <person name="Adriaenssens E.M."/>
            <person name="Foster-Nyarko E."/>
            <person name="Jarju S."/>
            <person name="Secka A."/>
            <person name="Antonio M."/>
            <person name="Oren A."/>
            <person name="Chaudhuri R.R."/>
            <person name="La Ragione R."/>
            <person name="Hildebrand F."/>
            <person name="Pallen M.J."/>
        </authorList>
    </citation>
    <scope>NUCLEOTIDE SEQUENCE</scope>
    <source>
        <strain evidence="16">ChiSjej4B22-9803</strain>
    </source>
</reference>
<evidence type="ECO:0000313" key="16">
    <source>
        <dbReference type="EMBL" id="HIU49289.1"/>
    </source>
</evidence>
<evidence type="ECO:0000256" key="5">
    <source>
        <dbReference type="ARBA" id="ARBA00022490"/>
    </source>
</evidence>
<dbReference type="GO" id="GO:0006450">
    <property type="term" value="P:regulation of translational fidelity"/>
    <property type="evidence" value="ECO:0007669"/>
    <property type="project" value="TreeGrafter"/>
</dbReference>
<keyword evidence="7 13" id="KW-0819">tRNA processing</keyword>
<dbReference type="PANTHER" id="PTHR17490:SF16">
    <property type="entry name" value="THREONYLCARBAMOYL-AMP SYNTHASE"/>
    <property type="match status" value="1"/>
</dbReference>
<dbReference type="Gene3D" id="3.40.50.11030">
    <property type="entry name" value="Threonylcarbamoyl-AMP synthase, C-terminal domain"/>
    <property type="match status" value="1"/>
</dbReference>
<feature type="binding site" evidence="14">
    <location>
        <position position="183"/>
    </location>
    <ligand>
        <name>L-threonine</name>
        <dbReference type="ChEBI" id="CHEBI:57926"/>
    </ligand>
</feature>
<keyword evidence="5 13" id="KW-0963">Cytoplasm</keyword>
<feature type="binding site" evidence="14">
    <location>
        <position position="60"/>
    </location>
    <ligand>
        <name>ATP</name>
        <dbReference type="ChEBI" id="CHEBI:30616"/>
    </ligand>
</feature>
<proteinExistence type="inferred from homology"/>
<dbReference type="GO" id="GO:0003725">
    <property type="term" value="F:double-stranded RNA binding"/>
    <property type="evidence" value="ECO:0007669"/>
    <property type="project" value="UniProtKB-UniRule"/>
</dbReference>
<feature type="binding site" evidence="14">
    <location>
        <position position="239"/>
    </location>
    <ligand>
        <name>ATP</name>
        <dbReference type="ChEBI" id="CHEBI:30616"/>
    </ligand>
</feature>
<evidence type="ECO:0000259" key="15">
    <source>
        <dbReference type="PROSITE" id="PS51163"/>
    </source>
</evidence>
<dbReference type="GO" id="GO:0005524">
    <property type="term" value="F:ATP binding"/>
    <property type="evidence" value="ECO:0007669"/>
    <property type="project" value="UniProtKB-UniRule"/>
</dbReference>
<feature type="domain" description="YrdC-like" evidence="15">
    <location>
        <begin position="15"/>
        <end position="201"/>
    </location>
</feature>
<evidence type="ECO:0000256" key="7">
    <source>
        <dbReference type="ARBA" id="ARBA00022694"/>
    </source>
</evidence>
<sequence>METKIVKIDPQHIDMEQIAGMGRLLAAGKLVAFPTETVYGLGANALDEGAVKRIFAAKGRPSDNPLIVHFANAADIKTVVREIPEAALRLLEQFSPGPLTIILKKQPHLNDTVTAGLDSVAVRIPANPVARALIAAAGVPVAAPSANLSGKPSPTRAAHVIADMDGRIDAIVDGGSCAVGVESTVLDMTGARPAILRPGGVTYAQIKAVLPDVQIDAHVLQSVGAAETPKSPGMKYKHYAPDAEVIVVEGDIKKVRGKIEELIKGVQQKRVGVLAMDGASYPAADLVLSAGADNRDYANRLFDALREFDRRQIDLVFAEFSGDMDYGLAVKNRLYKAAGNHIIHVREK</sequence>
<dbReference type="AlphaFoldDB" id="A0A9D1LWE0"/>
<keyword evidence="10 13" id="KW-0067">ATP-binding</keyword>
<dbReference type="InterPro" id="IPR005145">
    <property type="entry name" value="Sua5_C"/>
</dbReference>
<protein>
    <recommendedName>
        <fullName evidence="4 13">Threonylcarbamoyl-AMP synthase</fullName>
        <shortName evidence="13">TC-AMP synthase</shortName>
        <ecNumber evidence="3 13">2.7.7.87</ecNumber>
    </recommendedName>
    <alternativeName>
        <fullName evidence="11 13">L-threonylcarbamoyladenylate synthase</fullName>
    </alternativeName>
</protein>
<dbReference type="GO" id="GO:0061710">
    <property type="term" value="F:L-threonylcarbamoyladenylate synthase"/>
    <property type="evidence" value="ECO:0007669"/>
    <property type="project" value="UniProtKB-EC"/>
</dbReference>
<dbReference type="EC" id="2.7.7.87" evidence="3 13"/>
<gene>
    <name evidence="16" type="ORF">IAB04_07965</name>
</gene>
<comment type="caution">
    <text evidence="16">The sequence shown here is derived from an EMBL/GenBank/DDBJ whole genome shotgun (WGS) entry which is preliminary data.</text>
</comment>
<evidence type="ECO:0000256" key="3">
    <source>
        <dbReference type="ARBA" id="ARBA00012584"/>
    </source>
</evidence>
<dbReference type="Proteomes" id="UP000824111">
    <property type="component" value="Unassembled WGS sequence"/>
</dbReference>
<dbReference type="FunFam" id="3.90.870.10:FF:000009">
    <property type="entry name" value="Threonylcarbamoyl-AMP synthase, putative"/>
    <property type="match status" value="1"/>
</dbReference>
<dbReference type="PANTHER" id="PTHR17490">
    <property type="entry name" value="SUA5"/>
    <property type="match status" value="1"/>
</dbReference>
<feature type="binding site" evidence="14">
    <location>
        <position position="197"/>
    </location>
    <ligand>
        <name>ATP</name>
        <dbReference type="ChEBI" id="CHEBI:30616"/>
    </ligand>
</feature>
<dbReference type="GO" id="GO:0005737">
    <property type="term" value="C:cytoplasm"/>
    <property type="evidence" value="ECO:0007669"/>
    <property type="project" value="UniProtKB-SubCell"/>
</dbReference>
<feature type="binding site" evidence="14">
    <location>
        <position position="123"/>
    </location>
    <ligand>
        <name>L-threonine</name>
        <dbReference type="ChEBI" id="CHEBI:57926"/>
    </ligand>
</feature>
<dbReference type="InterPro" id="IPR038385">
    <property type="entry name" value="Sua5/YwlC_C"/>
</dbReference>
<feature type="binding site" evidence="14">
    <location>
        <position position="153"/>
    </location>
    <ligand>
        <name>ATP</name>
        <dbReference type="ChEBI" id="CHEBI:30616"/>
    </ligand>
</feature>
<comment type="similarity">
    <text evidence="2 13">Belongs to the SUA5 family.</text>
</comment>
<comment type="function">
    <text evidence="13">Required for the formation of a threonylcarbamoyl group on adenosine at position 37 (t(6)A37) in tRNAs that read codons beginning with adenine.</text>
</comment>
<keyword evidence="6 13" id="KW-0808">Transferase</keyword>
<dbReference type="PROSITE" id="PS51163">
    <property type="entry name" value="YRDC"/>
    <property type="match status" value="1"/>
</dbReference>
<dbReference type="GO" id="GO:0000049">
    <property type="term" value="F:tRNA binding"/>
    <property type="evidence" value="ECO:0007669"/>
    <property type="project" value="TreeGrafter"/>
</dbReference>
<feature type="binding site" evidence="14">
    <location>
        <position position="145"/>
    </location>
    <ligand>
        <name>ATP</name>
        <dbReference type="ChEBI" id="CHEBI:30616"/>
    </ligand>
</feature>
<comment type="subcellular location">
    <subcellularLocation>
        <location evidence="1 13">Cytoplasm</location>
    </subcellularLocation>
</comment>
<accession>A0A9D1LWE0</accession>
<dbReference type="InterPro" id="IPR050156">
    <property type="entry name" value="TC-AMP_synthase_SUA5"/>
</dbReference>
<keyword evidence="9 13" id="KW-0547">Nucleotide-binding</keyword>
<feature type="binding site" evidence="14">
    <location>
        <position position="37"/>
    </location>
    <ligand>
        <name>L-threonine</name>
        <dbReference type="ChEBI" id="CHEBI:57926"/>
    </ligand>
</feature>
<evidence type="ECO:0000256" key="1">
    <source>
        <dbReference type="ARBA" id="ARBA00004496"/>
    </source>
</evidence>
<dbReference type="EMBL" id="DVND01000198">
    <property type="protein sequence ID" value="HIU49289.1"/>
    <property type="molecule type" value="Genomic_DNA"/>
</dbReference>
<evidence type="ECO:0000256" key="14">
    <source>
        <dbReference type="PIRSR" id="PIRSR004930-1"/>
    </source>
</evidence>
<dbReference type="NCBIfam" id="TIGR00057">
    <property type="entry name" value="L-threonylcarbamoyladenylate synthase"/>
    <property type="match status" value="1"/>
</dbReference>
<evidence type="ECO:0000313" key="17">
    <source>
        <dbReference type="Proteomes" id="UP000824111"/>
    </source>
</evidence>
<feature type="binding site" evidence="14">
    <location>
        <position position="64"/>
    </location>
    <ligand>
        <name>ATP</name>
        <dbReference type="ChEBI" id="CHEBI:30616"/>
    </ligand>
</feature>
<dbReference type="Gene3D" id="3.90.870.10">
    <property type="entry name" value="DHBP synthase"/>
    <property type="match status" value="1"/>
</dbReference>
<evidence type="ECO:0000256" key="13">
    <source>
        <dbReference type="PIRNR" id="PIRNR004930"/>
    </source>
</evidence>
<evidence type="ECO:0000256" key="2">
    <source>
        <dbReference type="ARBA" id="ARBA00007663"/>
    </source>
</evidence>
<keyword evidence="8 13" id="KW-0548">Nucleotidyltransferase</keyword>
<feature type="binding site" evidence="14">
    <location>
        <position position="69"/>
    </location>
    <ligand>
        <name>L-threonine</name>
        <dbReference type="ChEBI" id="CHEBI:57926"/>
    </ligand>
</feature>
<evidence type="ECO:0000256" key="4">
    <source>
        <dbReference type="ARBA" id="ARBA00015492"/>
    </source>
</evidence>